<dbReference type="Pfam" id="PF02518">
    <property type="entry name" value="HATPase_c"/>
    <property type="match status" value="1"/>
</dbReference>
<comment type="catalytic activity">
    <reaction evidence="1">
        <text>ATP + protein L-histidine = ADP + protein N-phospho-L-histidine.</text>
        <dbReference type="EC" id="2.7.13.3"/>
    </reaction>
</comment>
<dbReference type="InterPro" id="IPR001789">
    <property type="entry name" value="Sig_transdc_resp-reg_receiver"/>
</dbReference>
<dbReference type="InterPro" id="IPR003661">
    <property type="entry name" value="HisK_dim/P_dom"/>
</dbReference>
<dbReference type="InterPro" id="IPR013655">
    <property type="entry name" value="PAS_fold_3"/>
</dbReference>
<dbReference type="FunFam" id="3.30.565.10:FF:000006">
    <property type="entry name" value="Sensor histidine kinase WalK"/>
    <property type="match status" value="1"/>
</dbReference>
<dbReference type="Gene3D" id="3.40.50.2300">
    <property type="match status" value="1"/>
</dbReference>
<evidence type="ECO:0000256" key="3">
    <source>
        <dbReference type="ARBA" id="ARBA00022553"/>
    </source>
</evidence>
<dbReference type="SMART" id="SM00387">
    <property type="entry name" value="HATPase_c"/>
    <property type="match status" value="1"/>
</dbReference>
<dbReference type="NCBIfam" id="TIGR00229">
    <property type="entry name" value="sensory_box"/>
    <property type="match status" value="3"/>
</dbReference>
<proteinExistence type="predicted"/>
<dbReference type="InterPro" id="IPR005467">
    <property type="entry name" value="His_kinase_dom"/>
</dbReference>
<evidence type="ECO:0000256" key="4">
    <source>
        <dbReference type="ARBA" id="ARBA00022679"/>
    </source>
</evidence>
<dbReference type="SUPFAM" id="SSF55785">
    <property type="entry name" value="PYP-like sensor domain (PAS domain)"/>
    <property type="match status" value="4"/>
</dbReference>
<dbReference type="Pfam" id="PF13188">
    <property type="entry name" value="PAS_8"/>
    <property type="match status" value="1"/>
</dbReference>
<dbReference type="RefSeq" id="WP_111628577.1">
    <property type="nucleotide sequence ID" value="NZ_QLMC01000003.1"/>
</dbReference>
<evidence type="ECO:0000313" key="11">
    <source>
        <dbReference type="EMBL" id="RAJ97599.1"/>
    </source>
</evidence>
<feature type="modified residue" description="4-aspartylphosphate" evidence="6">
    <location>
        <position position="1158"/>
    </location>
</feature>
<evidence type="ECO:0000256" key="6">
    <source>
        <dbReference type="PROSITE-ProRule" id="PRU00169"/>
    </source>
</evidence>
<keyword evidence="7" id="KW-0175">Coiled coil</keyword>
<dbReference type="CDD" id="cd00082">
    <property type="entry name" value="HisKA"/>
    <property type="match status" value="1"/>
</dbReference>
<dbReference type="Proteomes" id="UP000248790">
    <property type="component" value="Unassembled WGS sequence"/>
</dbReference>
<protein>
    <recommendedName>
        <fullName evidence="2">histidine kinase</fullName>
        <ecNumber evidence="2">2.7.13.3</ecNumber>
    </recommendedName>
</protein>
<keyword evidence="3 6" id="KW-0597">Phosphoprotein</keyword>
<dbReference type="InterPro" id="IPR000014">
    <property type="entry name" value="PAS"/>
</dbReference>
<dbReference type="Gene3D" id="3.30.565.10">
    <property type="entry name" value="Histidine kinase-like ATPase, C-terminal domain"/>
    <property type="match status" value="1"/>
</dbReference>
<sequence length="1228" mass="139241">MSEGQPDMFLPSYRAAFESMSQGFCLLEKVPTPAGTPSDFRYLLTNPAFEQQSSLHHVVGKTILEALPGTEPQVMAYYDQVALTGQPVHFQVYLSALDRWIDTHAFRLDGHDPPRVAVLFANITERKKAEEDLQNNNTWLMQAMSSARAGWSIWEITTDQIKWSPESLEILGLPSDQTHYTFQEWLQRIHPDDRTKVQAAIDAMLAQREEFNCEYRIIYDDGQQRWLRGTGKLFVDSNGKPYRSTGLVVDITDRKEIEQALRESQERQAFLLQLSDALRPLSDADTIKATASLMLGNYIGADRVFYAEFVQENNEDFWLIENMYHRSDYPFDQGLYPLQNWGSDSYKLLKGNTVIVDDVFAHEDLSQPVKETLRTQSIAAYVYLPLIKEGRLVALLGIHQATPRPWKPQEISLVEELAQRVRTSVERARAEESLRQSEQKYRTLFNSIDEGYAFCQIITDPAGNPIDCRFLEVNPAFESMTGLRIEKILGNTARQAVPELEDSWIETYGRVALQGETLRFESRIAQLNRWYDVYAGAVGQAGSGLFAVVFKDITSRKRQQDHQDLLADITEAITDQVDTQEIMAIAGQKLRAILPISSFSIWDIRPDSDEVYRRFWWAKDILLLPERTNLSAFHNQELVWRFRQGENVVIRDTQTDSGANAEAFKVLDIGSYVGLPYRREDRWKSILTFFSPIAYDWQPDQIALLTDVMNRLLPRIERVQAEEALKASEARLTAFFESLPLGVAEVDTNGRLVLANREMQRFAPTGIVPSRDAERRDRWQAYHPDGRRLEPEEYPSARALRGERVVPGIEVLYTPEEGPPIWTRVVAVPIWDGEDRVTGIVVMINDISELKQAEEALKEASRRKDEFLAMLAHELRNPLASIRLGMGLLNWTDETDPVLEQTVGLINQQVDHLVRLVDELLDVSRISRGKIELKPERVELGALVESAVEAIRPQYEALGKPLHLTPCPMPLFVQGDPTRLAQVVTNLLTNGLRYTGPQGQVWVNLKEEDGQALLQVADNGIGLAPDQLTAIFDLFVQVDTSLARSQGGLGIGLTLVKRLVEMHGGRVEARSPGLGQGSEFMVYLPLVQEINLQSVNKRIVTNTRPGDHRILVIDDNPGLAFLLSQTLKMRGYEVHTQYNGREGIQAAQVLRPRVILCDIGMPELDGYETCRLIRQQPWGQHMVIIAVTGYGGQEDKQRAKEAGFDAHLVKPVDMDALIRLLEAYNERT</sequence>
<dbReference type="SMART" id="SM00448">
    <property type="entry name" value="REC"/>
    <property type="match status" value="1"/>
</dbReference>
<evidence type="ECO:0000256" key="5">
    <source>
        <dbReference type="ARBA" id="ARBA00022777"/>
    </source>
</evidence>
<dbReference type="GO" id="GO:0000155">
    <property type="term" value="F:phosphorelay sensor kinase activity"/>
    <property type="evidence" value="ECO:0007669"/>
    <property type="project" value="InterPro"/>
</dbReference>
<dbReference type="Pfam" id="PF08448">
    <property type="entry name" value="PAS_4"/>
    <property type="match status" value="2"/>
</dbReference>
<dbReference type="InterPro" id="IPR036097">
    <property type="entry name" value="HisK_dim/P_sf"/>
</dbReference>
<dbReference type="AlphaFoldDB" id="A0A327WWR8"/>
<dbReference type="EMBL" id="QLMC01000003">
    <property type="protein sequence ID" value="RAJ97599.1"/>
    <property type="molecule type" value="Genomic_DNA"/>
</dbReference>
<feature type="domain" description="PAC" evidence="10">
    <location>
        <begin position="807"/>
        <end position="859"/>
    </location>
</feature>
<keyword evidence="4" id="KW-0808">Transferase</keyword>
<name>A0A327WWR8_LARAB</name>
<dbReference type="InterPro" id="IPR004358">
    <property type="entry name" value="Sig_transdc_His_kin-like_C"/>
</dbReference>
<evidence type="ECO:0000313" key="12">
    <source>
        <dbReference type="Proteomes" id="UP000248790"/>
    </source>
</evidence>
<dbReference type="PROSITE" id="PS50113">
    <property type="entry name" value="PAC"/>
    <property type="match status" value="2"/>
</dbReference>
<dbReference type="PROSITE" id="PS50110">
    <property type="entry name" value="RESPONSE_REGULATORY"/>
    <property type="match status" value="1"/>
</dbReference>
<dbReference type="InterPro" id="IPR001610">
    <property type="entry name" value="PAC"/>
</dbReference>
<evidence type="ECO:0000256" key="1">
    <source>
        <dbReference type="ARBA" id="ARBA00000085"/>
    </source>
</evidence>
<dbReference type="SMART" id="SM00065">
    <property type="entry name" value="GAF"/>
    <property type="match status" value="2"/>
</dbReference>
<evidence type="ECO:0000256" key="7">
    <source>
        <dbReference type="SAM" id="Coils"/>
    </source>
</evidence>
<dbReference type="Gene3D" id="3.30.450.20">
    <property type="entry name" value="PAS domain"/>
    <property type="match status" value="4"/>
</dbReference>
<evidence type="ECO:0000259" key="8">
    <source>
        <dbReference type="PROSITE" id="PS50109"/>
    </source>
</evidence>
<dbReference type="EC" id="2.7.13.3" evidence="2"/>
<dbReference type="InterPro" id="IPR035965">
    <property type="entry name" value="PAS-like_dom_sf"/>
</dbReference>
<organism evidence="11 12">
    <name type="scientific">Larkinella arboricola</name>
    <dbReference type="NCBI Taxonomy" id="643671"/>
    <lineage>
        <taxon>Bacteria</taxon>
        <taxon>Pseudomonadati</taxon>
        <taxon>Bacteroidota</taxon>
        <taxon>Cytophagia</taxon>
        <taxon>Cytophagales</taxon>
        <taxon>Spirosomataceae</taxon>
        <taxon>Larkinella</taxon>
    </lineage>
</organism>
<dbReference type="SUPFAM" id="SSF47384">
    <property type="entry name" value="Homodimeric domain of signal transducing histidine kinase"/>
    <property type="match status" value="1"/>
</dbReference>
<dbReference type="GO" id="GO:0009927">
    <property type="term" value="F:histidine phosphotransfer kinase activity"/>
    <property type="evidence" value="ECO:0007669"/>
    <property type="project" value="TreeGrafter"/>
</dbReference>
<dbReference type="CDD" id="cd00130">
    <property type="entry name" value="PAS"/>
    <property type="match status" value="2"/>
</dbReference>
<dbReference type="Pfam" id="PF01590">
    <property type="entry name" value="GAF"/>
    <property type="match status" value="1"/>
</dbReference>
<dbReference type="PANTHER" id="PTHR43047">
    <property type="entry name" value="TWO-COMPONENT HISTIDINE PROTEIN KINASE"/>
    <property type="match status" value="1"/>
</dbReference>
<dbReference type="PANTHER" id="PTHR43047:SF72">
    <property type="entry name" value="OSMOSENSING HISTIDINE PROTEIN KINASE SLN1"/>
    <property type="match status" value="1"/>
</dbReference>
<dbReference type="InterPro" id="IPR003594">
    <property type="entry name" value="HATPase_dom"/>
</dbReference>
<feature type="domain" description="Histidine kinase" evidence="8">
    <location>
        <begin position="870"/>
        <end position="1088"/>
    </location>
</feature>
<dbReference type="SMART" id="SM00091">
    <property type="entry name" value="PAS"/>
    <property type="match status" value="4"/>
</dbReference>
<comment type="caution">
    <text evidence="11">The sequence shown here is derived from an EMBL/GenBank/DDBJ whole genome shotgun (WGS) entry which is preliminary data.</text>
</comment>
<feature type="coiled-coil region" evidence="7">
    <location>
        <begin position="843"/>
        <end position="870"/>
    </location>
</feature>
<dbReference type="Pfam" id="PF00512">
    <property type="entry name" value="HisKA"/>
    <property type="match status" value="1"/>
</dbReference>
<dbReference type="Gene3D" id="1.10.287.130">
    <property type="match status" value="1"/>
</dbReference>
<dbReference type="GO" id="GO:0005886">
    <property type="term" value="C:plasma membrane"/>
    <property type="evidence" value="ECO:0007669"/>
    <property type="project" value="TreeGrafter"/>
</dbReference>
<dbReference type="Pfam" id="PF00072">
    <property type="entry name" value="Response_reg"/>
    <property type="match status" value="1"/>
</dbReference>
<reference evidence="11 12" key="1">
    <citation type="submission" date="2018-06" db="EMBL/GenBank/DDBJ databases">
        <title>Genomic Encyclopedia of Archaeal and Bacterial Type Strains, Phase II (KMG-II): from individual species to whole genera.</title>
        <authorList>
            <person name="Goeker M."/>
        </authorList>
    </citation>
    <scope>NUCLEOTIDE SEQUENCE [LARGE SCALE GENOMIC DNA]</scope>
    <source>
        <strain evidence="11 12">DSM 21851</strain>
    </source>
</reference>
<dbReference type="InterPro" id="IPR000700">
    <property type="entry name" value="PAS-assoc_C"/>
</dbReference>
<evidence type="ECO:0000259" key="10">
    <source>
        <dbReference type="PROSITE" id="PS50113"/>
    </source>
</evidence>
<accession>A0A327WWR8</accession>
<dbReference type="InterPro" id="IPR011006">
    <property type="entry name" value="CheY-like_superfamily"/>
</dbReference>
<dbReference type="InterPro" id="IPR003018">
    <property type="entry name" value="GAF"/>
</dbReference>
<dbReference type="SUPFAM" id="SSF52172">
    <property type="entry name" value="CheY-like"/>
    <property type="match status" value="1"/>
</dbReference>
<keyword evidence="12" id="KW-1185">Reference proteome</keyword>
<dbReference type="InterPro" id="IPR036890">
    <property type="entry name" value="HATPase_C_sf"/>
</dbReference>
<dbReference type="SUPFAM" id="SSF55874">
    <property type="entry name" value="ATPase domain of HSP90 chaperone/DNA topoisomerase II/histidine kinase"/>
    <property type="match status" value="1"/>
</dbReference>
<dbReference type="Gene3D" id="3.30.450.40">
    <property type="match status" value="2"/>
</dbReference>
<dbReference type="SUPFAM" id="SSF55781">
    <property type="entry name" value="GAF domain-like"/>
    <property type="match status" value="2"/>
</dbReference>
<dbReference type="PROSITE" id="PS50109">
    <property type="entry name" value="HIS_KIN"/>
    <property type="match status" value="1"/>
</dbReference>
<keyword evidence="5" id="KW-0418">Kinase</keyword>
<dbReference type="PRINTS" id="PR00344">
    <property type="entry name" value="BCTRLSENSOR"/>
</dbReference>
<dbReference type="InterPro" id="IPR013656">
    <property type="entry name" value="PAS_4"/>
</dbReference>
<dbReference type="Pfam" id="PF08447">
    <property type="entry name" value="PAS_3"/>
    <property type="match status" value="1"/>
</dbReference>
<dbReference type="InterPro" id="IPR029016">
    <property type="entry name" value="GAF-like_dom_sf"/>
</dbReference>
<dbReference type="Gene3D" id="2.10.70.100">
    <property type="match status" value="1"/>
</dbReference>
<feature type="domain" description="Response regulatory" evidence="9">
    <location>
        <begin position="1109"/>
        <end position="1225"/>
    </location>
</feature>
<dbReference type="CDD" id="cd17580">
    <property type="entry name" value="REC_2_DhkD-like"/>
    <property type="match status" value="1"/>
</dbReference>
<gene>
    <name evidence="11" type="ORF">LX87_02502</name>
</gene>
<evidence type="ECO:0000259" key="9">
    <source>
        <dbReference type="PROSITE" id="PS50110"/>
    </source>
</evidence>
<feature type="domain" description="PAC" evidence="10">
    <location>
        <begin position="211"/>
        <end position="263"/>
    </location>
</feature>
<dbReference type="OrthoDB" id="9808408at2"/>
<dbReference type="SMART" id="SM00086">
    <property type="entry name" value="PAC"/>
    <property type="match status" value="2"/>
</dbReference>
<dbReference type="SMART" id="SM00388">
    <property type="entry name" value="HisKA"/>
    <property type="match status" value="1"/>
</dbReference>
<evidence type="ECO:0000256" key="2">
    <source>
        <dbReference type="ARBA" id="ARBA00012438"/>
    </source>
</evidence>